<reference evidence="2" key="1">
    <citation type="submission" date="2025-08" db="UniProtKB">
        <authorList>
            <consortium name="RefSeq"/>
        </authorList>
    </citation>
    <scope>IDENTIFICATION</scope>
</reference>
<dbReference type="Proteomes" id="UP001652624">
    <property type="component" value="Chromosome 12"/>
</dbReference>
<evidence type="ECO:0000313" key="1">
    <source>
        <dbReference type="Proteomes" id="UP001652624"/>
    </source>
</evidence>
<name>A0ABM3YBF7_ERIEU</name>
<dbReference type="GeneID" id="103124761"/>
<sequence length="250" mass="25410">MADVCCPGSSMAVPAVSTMSICSTGGSSRRGLCLPSFCRSRTWQLVTCAENHQSSDSTSSGYESASCQPTCLPATSCVGFVCQPIHSCKASCDSGSGQSTCLVSSNSCQPSTCVFSCCSPTCYVSSPCQSLHCQRAPPLSFICHPVASCQPSCSIVNSCKPTSCGSICSGQPTCGGSASCNQSGCKSPSCPPACCVTGCGKSSSGGCNCFQPNSPSVCKANTDLPTSCHPSHESGFCKEKALKECSSCLL</sequence>
<protein>
    <submittedName>
        <fullName evidence="2">Keratin-associated protein 29-1</fullName>
    </submittedName>
</protein>
<gene>
    <name evidence="2" type="primary">KRTAP29-1</name>
</gene>
<keyword evidence="1" id="KW-1185">Reference proteome</keyword>
<proteinExistence type="predicted"/>
<organism evidence="1 2">
    <name type="scientific">Erinaceus europaeus</name>
    <name type="common">Western European hedgehog</name>
    <dbReference type="NCBI Taxonomy" id="9365"/>
    <lineage>
        <taxon>Eukaryota</taxon>
        <taxon>Metazoa</taxon>
        <taxon>Chordata</taxon>
        <taxon>Craniata</taxon>
        <taxon>Vertebrata</taxon>
        <taxon>Euteleostomi</taxon>
        <taxon>Mammalia</taxon>
        <taxon>Eutheria</taxon>
        <taxon>Laurasiatheria</taxon>
        <taxon>Eulipotyphla</taxon>
        <taxon>Erinaceidae</taxon>
        <taxon>Erinaceinae</taxon>
        <taxon>Erinaceus</taxon>
    </lineage>
</organism>
<evidence type="ECO:0000313" key="2">
    <source>
        <dbReference type="RefSeq" id="XP_060058408.1"/>
    </source>
</evidence>
<dbReference type="RefSeq" id="XP_060058408.1">
    <property type="nucleotide sequence ID" value="XM_060202425.1"/>
</dbReference>
<accession>A0ABM3YBF7</accession>